<accession>A0AAE2YPQ8</accession>
<dbReference type="Pfam" id="PF01075">
    <property type="entry name" value="Glyco_transf_9"/>
    <property type="match status" value="1"/>
</dbReference>
<evidence type="ECO:0000313" key="3">
    <source>
        <dbReference type="EMBL" id="MBU2787721.1"/>
    </source>
</evidence>
<organism evidence="3 4">
    <name type="scientific">Igneacidithiobacillus copahuensis</name>
    <dbReference type="NCBI Taxonomy" id="2724909"/>
    <lineage>
        <taxon>Bacteria</taxon>
        <taxon>Pseudomonadati</taxon>
        <taxon>Pseudomonadota</taxon>
        <taxon>Acidithiobacillia</taxon>
        <taxon>Acidithiobacillales</taxon>
        <taxon>Acidithiobacillaceae</taxon>
        <taxon>Igneacidithiobacillus</taxon>
    </lineage>
</organism>
<keyword evidence="4" id="KW-1185">Reference proteome</keyword>
<sequence length="360" mass="39981">MPRPLPLHPRRIILIKSHSAGIGDILRSSAAWAVLKRRWPEAELHLIFLSRWPGYPSEELIAEHHLLQSAHFLPLQEGRFAGMRGVGPQGWRSLLPELRRLGREISADLIIDHEPHGIESSVASRVLRAQSPHAVTVGVAQVVGRGWFYDHAGPSLARYAKERGLAQPMDYTERDFAALAALGLERQGQPIVLQVGEPGHLWQRAHPKDEEELRIGLNIGCGTPDALPRRPDLDTLVEALGRLWENRPYRLLLTGAANENEINEEFRQRYQARWGSSTMMENLAGTASLSMLSGIIDSCDLFVSSDSGPYHMSVALGKSTIALFRQPYPEACHQNGQLQILVAPAADVLLKTLLQSLETC</sequence>
<dbReference type="GO" id="GO:0009244">
    <property type="term" value="P:lipopolysaccharide core region biosynthetic process"/>
    <property type="evidence" value="ECO:0007669"/>
    <property type="project" value="TreeGrafter"/>
</dbReference>
<proteinExistence type="predicted"/>
<evidence type="ECO:0000256" key="2">
    <source>
        <dbReference type="ARBA" id="ARBA00022679"/>
    </source>
</evidence>
<dbReference type="RefSeq" id="WP_215873030.1">
    <property type="nucleotide sequence ID" value="NZ_JAAXYO010000066.1"/>
</dbReference>
<evidence type="ECO:0000256" key="1">
    <source>
        <dbReference type="ARBA" id="ARBA00022676"/>
    </source>
</evidence>
<dbReference type="PANTHER" id="PTHR30160">
    <property type="entry name" value="TETRAACYLDISACCHARIDE 4'-KINASE-RELATED"/>
    <property type="match status" value="1"/>
</dbReference>
<name>A0AAE2YPQ8_9PROT</name>
<dbReference type="SUPFAM" id="SSF53756">
    <property type="entry name" value="UDP-Glycosyltransferase/glycogen phosphorylase"/>
    <property type="match status" value="1"/>
</dbReference>
<dbReference type="InterPro" id="IPR051199">
    <property type="entry name" value="LPS_LOS_Heptosyltrfase"/>
</dbReference>
<comment type="caution">
    <text evidence="3">The sequence shown here is derived from an EMBL/GenBank/DDBJ whole genome shotgun (WGS) entry which is preliminary data.</text>
</comment>
<reference evidence="3" key="1">
    <citation type="journal article" date="2021" name="ISME J.">
        <title>Genomic evolution of the class Acidithiobacillia: deep-branching Proteobacteria living in extreme acidic conditions.</title>
        <authorList>
            <person name="Moya-Beltran A."/>
            <person name="Beard S."/>
            <person name="Rojas-Villalobos C."/>
            <person name="Issotta F."/>
            <person name="Gallardo Y."/>
            <person name="Ulloa R."/>
            <person name="Giaveno A."/>
            <person name="Degli Esposti M."/>
            <person name="Johnson D.B."/>
            <person name="Quatrini R."/>
        </authorList>
    </citation>
    <scope>NUCLEOTIDE SEQUENCE</scope>
    <source>
        <strain evidence="3">VAN18-1</strain>
    </source>
</reference>
<dbReference type="EMBL" id="JAAXYO010000066">
    <property type="protein sequence ID" value="MBU2787721.1"/>
    <property type="molecule type" value="Genomic_DNA"/>
</dbReference>
<gene>
    <name evidence="3" type="ORF">HFQ13_05815</name>
</gene>
<keyword evidence="1" id="KW-0328">Glycosyltransferase</keyword>
<dbReference type="GO" id="GO:0005829">
    <property type="term" value="C:cytosol"/>
    <property type="evidence" value="ECO:0007669"/>
    <property type="project" value="TreeGrafter"/>
</dbReference>
<dbReference type="InterPro" id="IPR002201">
    <property type="entry name" value="Glyco_trans_9"/>
</dbReference>
<evidence type="ECO:0000313" key="4">
    <source>
        <dbReference type="Proteomes" id="UP001197378"/>
    </source>
</evidence>
<dbReference type="AlphaFoldDB" id="A0AAE2YPQ8"/>
<dbReference type="GO" id="GO:0008713">
    <property type="term" value="F:ADP-heptose-lipopolysaccharide heptosyltransferase activity"/>
    <property type="evidence" value="ECO:0007669"/>
    <property type="project" value="TreeGrafter"/>
</dbReference>
<dbReference type="Gene3D" id="3.40.50.2000">
    <property type="entry name" value="Glycogen Phosphorylase B"/>
    <property type="match status" value="2"/>
</dbReference>
<dbReference type="Proteomes" id="UP001197378">
    <property type="component" value="Unassembled WGS sequence"/>
</dbReference>
<protein>
    <submittedName>
        <fullName evidence="3">Glycosyltransferase family 9 protein</fullName>
    </submittedName>
</protein>
<keyword evidence="2" id="KW-0808">Transferase</keyword>